<feature type="transmembrane region" description="Helical" evidence="11">
    <location>
        <begin position="142"/>
        <end position="168"/>
    </location>
</feature>
<keyword evidence="15" id="KW-1185">Reference proteome</keyword>
<gene>
    <name evidence="11 14" type="primary">atpB</name>
    <name evidence="14" type="ORF">WKV53_26575</name>
</gene>
<dbReference type="InterPro" id="IPR035908">
    <property type="entry name" value="F0_ATP_A_sf"/>
</dbReference>
<keyword evidence="5 11" id="KW-0812">Transmembrane</keyword>
<keyword evidence="10 11" id="KW-0066">ATP synthesis</keyword>
<evidence type="ECO:0000256" key="12">
    <source>
        <dbReference type="RuleBase" id="RU000483"/>
    </source>
</evidence>
<keyword evidence="8 11" id="KW-0406">Ion transport</keyword>
<evidence type="ECO:0000256" key="9">
    <source>
        <dbReference type="ARBA" id="ARBA00023136"/>
    </source>
</evidence>
<feature type="transmembrane region" description="Helical" evidence="11">
    <location>
        <begin position="228"/>
        <end position="251"/>
    </location>
</feature>
<evidence type="ECO:0000256" key="2">
    <source>
        <dbReference type="ARBA" id="ARBA00006810"/>
    </source>
</evidence>
<feature type="signal peptide" evidence="13">
    <location>
        <begin position="1"/>
        <end position="22"/>
    </location>
</feature>
<dbReference type="Proteomes" id="UP001371305">
    <property type="component" value="Unassembled WGS sequence"/>
</dbReference>
<dbReference type="NCBIfam" id="TIGR01131">
    <property type="entry name" value="ATP_synt_6_or_A"/>
    <property type="match status" value="1"/>
</dbReference>
<dbReference type="PANTHER" id="PTHR42823:SF3">
    <property type="entry name" value="ATP SYNTHASE SUBUNIT A, CHLOROPLASTIC"/>
    <property type="match status" value="1"/>
</dbReference>
<dbReference type="RefSeq" id="WP_341407878.1">
    <property type="nucleotide sequence ID" value="NZ_JBBUKT010000016.1"/>
</dbReference>
<dbReference type="Gene3D" id="1.20.120.220">
    <property type="entry name" value="ATP synthase, F0 complex, subunit A"/>
    <property type="match status" value="1"/>
</dbReference>
<keyword evidence="3 11" id="KW-0813">Transport</keyword>
<evidence type="ECO:0000256" key="3">
    <source>
        <dbReference type="ARBA" id="ARBA00022448"/>
    </source>
</evidence>
<keyword evidence="9 11" id="KW-0472">Membrane</keyword>
<comment type="similarity">
    <text evidence="2 11 12">Belongs to the ATPase A chain family.</text>
</comment>
<feature type="transmembrane region" description="Helical" evidence="11">
    <location>
        <begin position="85"/>
        <end position="103"/>
    </location>
</feature>
<keyword evidence="7 11" id="KW-1133">Transmembrane helix</keyword>
<evidence type="ECO:0000256" key="11">
    <source>
        <dbReference type="HAMAP-Rule" id="MF_01393"/>
    </source>
</evidence>
<evidence type="ECO:0000256" key="13">
    <source>
        <dbReference type="SAM" id="SignalP"/>
    </source>
</evidence>
<comment type="subcellular location">
    <subcellularLocation>
        <location evidence="11 12">Cell membrane</location>
        <topology evidence="11 12">Multi-pass membrane protein</topology>
    </subcellularLocation>
    <subcellularLocation>
        <location evidence="1">Membrane</location>
        <topology evidence="1">Multi-pass membrane protein</topology>
    </subcellularLocation>
</comment>
<evidence type="ECO:0000313" key="14">
    <source>
        <dbReference type="EMBL" id="MEK7954110.1"/>
    </source>
</evidence>
<dbReference type="EMBL" id="JBBUKT010000016">
    <property type="protein sequence ID" value="MEK7954110.1"/>
    <property type="molecule type" value="Genomic_DNA"/>
</dbReference>
<dbReference type="HAMAP" id="MF_01393">
    <property type="entry name" value="ATP_synth_a_bact"/>
    <property type="match status" value="1"/>
</dbReference>
<evidence type="ECO:0000256" key="6">
    <source>
        <dbReference type="ARBA" id="ARBA00022781"/>
    </source>
</evidence>
<dbReference type="PANTHER" id="PTHR42823">
    <property type="entry name" value="ATP SYNTHASE SUBUNIT A, CHLOROPLASTIC"/>
    <property type="match status" value="1"/>
</dbReference>
<feature type="transmembrane region" description="Helical" evidence="11">
    <location>
        <begin position="287"/>
        <end position="313"/>
    </location>
</feature>
<keyword evidence="4 11" id="KW-0138">CF(0)</keyword>
<evidence type="ECO:0000256" key="5">
    <source>
        <dbReference type="ARBA" id="ARBA00022692"/>
    </source>
</evidence>
<dbReference type="CDD" id="cd00310">
    <property type="entry name" value="ATP-synt_Fo_a_6"/>
    <property type="match status" value="1"/>
</dbReference>
<keyword evidence="13" id="KW-0732">Signal</keyword>
<evidence type="ECO:0000256" key="10">
    <source>
        <dbReference type="ARBA" id="ARBA00023310"/>
    </source>
</evidence>
<comment type="function">
    <text evidence="11 12">Key component of the proton channel; it plays a direct role in the translocation of protons across the membrane.</text>
</comment>
<dbReference type="PRINTS" id="PR00123">
    <property type="entry name" value="ATPASEA"/>
</dbReference>
<dbReference type="InterPro" id="IPR045082">
    <property type="entry name" value="ATP_syn_F0_a_bact/chloroplast"/>
</dbReference>
<evidence type="ECO:0000256" key="7">
    <source>
        <dbReference type="ARBA" id="ARBA00022989"/>
    </source>
</evidence>
<comment type="caution">
    <text evidence="14">The sequence shown here is derived from an EMBL/GenBank/DDBJ whole genome shotgun (WGS) entry which is preliminary data.</text>
</comment>
<feature type="transmembrane region" description="Helical" evidence="11">
    <location>
        <begin position="188"/>
        <end position="207"/>
    </location>
</feature>
<name>A0ABU9B334_9BACT</name>
<evidence type="ECO:0000256" key="1">
    <source>
        <dbReference type="ARBA" id="ARBA00004141"/>
    </source>
</evidence>
<evidence type="ECO:0000313" key="15">
    <source>
        <dbReference type="Proteomes" id="UP001371305"/>
    </source>
</evidence>
<accession>A0ABU9B334</accession>
<sequence>MIRRSIFPIFFALLCAATPVRAAEEGHEAPVAAVEHDAHATPAHGEAAGADEHGAAAAEHHAEGGHHALPLDAPRLSDSLPINNSMIMVWLAVGVIVLFARIATKKMSLVPQGVQNFAEWAVESLYDFLSSLMGKHLATRTFWFFGTIFFFILVNNYMGLIPGVGTVGWKDAHGHMVAPLLRGANADINMTAAMAFTFAILWFYWAITENGIKGFIAHIFAPKGTFTGVMAAMMIPIFLFVGVLEVISIMIRPVALTFRLLGNIYGGEQTLEALMGLVPEKLAFLPALPFCFMELLVGFVQALVFTLLCAIFLKLICDHGDHDHAEEGHH</sequence>
<protein>
    <recommendedName>
        <fullName evidence="11 12">ATP synthase subunit a</fullName>
    </recommendedName>
    <alternativeName>
        <fullName evidence="11">ATP synthase F0 sector subunit a</fullName>
    </alternativeName>
    <alternativeName>
        <fullName evidence="11">F-ATPase subunit 6</fullName>
    </alternativeName>
</protein>
<feature type="chain" id="PRO_5047260574" description="ATP synthase subunit a" evidence="13">
    <location>
        <begin position="23"/>
        <end position="330"/>
    </location>
</feature>
<dbReference type="SUPFAM" id="SSF81336">
    <property type="entry name" value="F1F0 ATP synthase subunit A"/>
    <property type="match status" value="1"/>
</dbReference>
<keyword evidence="6 11" id="KW-0375">Hydrogen ion transport</keyword>
<evidence type="ECO:0000256" key="8">
    <source>
        <dbReference type="ARBA" id="ARBA00023065"/>
    </source>
</evidence>
<proteinExistence type="inferred from homology"/>
<dbReference type="Pfam" id="PF00119">
    <property type="entry name" value="ATP-synt_A"/>
    <property type="match status" value="1"/>
</dbReference>
<evidence type="ECO:0000256" key="4">
    <source>
        <dbReference type="ARBA" id="ARBA00022547"/>
    </source>
</evidence>
<organism evidence="14 15">
    <name type="scientific">Luteolibacter soli</name>
    <dbReference type="NCBI Taxonomy" id="3135280"/>
    <lineage>
        <taxon>Bacteria</taxon>
        <taxon>Pseudomonadati</taxon>
        <taxon>Verrucomicrobiota</taxon>
        <taxon>Verrucomicrobiia</taxon>
        <taxon>Verrucomicrobiales</taxon>
        <taxon>Verrucomicrobiaceae</taxon>
        <taxon>Luteolibacter</taxon>
    </lineage>
</organism>
<dbReference type="InterPro" id="IPR000568">
    <property type="entry name" value="ATP_synth_F0_asu"/>
</dbReference>
<keyword evidence="11" id="KW-1003">Cell membrane</keyword>
<reference evidence="14 15" key="1">
    <citation type="submission" date="2024-04" db="EMBL/GenBank/DDBJ databases">
        <title>Luteolibacter sp. isolated from soil.</title>
        <authorList>
            <person name="An J."/>
        </authorList>
    </citation>
    <scope>NUCLEOTIDE SEQUENCE [LARGE SCALE GENOMIC DNA]</scope>
    <source>
        <strain evidence="14 15">Y139</strain>
    </source>
</reference>